<dbReference type="GO" id="GO:0099078">
    <property type="term" value="C:BORC complex"/>
    <property type="evidence" value="ECO:0007669"/>
    <property type="project" value="TreeGrafter"/>
</dbReference>
<dbReference type="EMBL" id="JO844728">
    <property type="protein sequence ID" value="AEO36345.1"/>
    <property type="molecule type" value="mRNA"/>
</dbReference>
<dbReference type="InterPro" id="IPR032143">
    <property type="entry name" value="BORCS7"/>
</dbReference>
<evidence type="ECO:0000256" key="2">
    <source>
        <dbReference type="ARBA" id="ARBA00005433"/>
    </source>
</evidence>
<dbReference type="GO" id="GO:0005765">
    <property type="term" value="C:lysosomal membrane"/>
    <property type="evidence" value="ECO:0007669"/>
    <property type="project" value="UniProtKB-SubCell"/>
</dbReference>
<organism evidence="6">
    <name type="scientific">Amblyomma maculatum</name>
    <name type="common">Gulf Coast tick</name>
    <dbReference type="NCBI Taxonomy" id="34609"/>
    <lineage>
        <taxon>Eukaryota</taxon>
        <taxon>Metazoa</taxon>
        <taxon>Ecdysozoa</taxon>
        <taxon>Arthropoda</taxon>
        <taxon>Chelicerata</taxon>
        <taxon>Arachnida</taxon>
        <taxon>Acari</taxon>
        <taxon>Parasitiformes</taxon>
        <taxon>Ixodida</taxon>
        <taxon>Ixodoidea</taxon>
        <taxon>Ixodidae</taxon>
        <taxon>Amblyomminae</taxon>
        <taxon>Amblyomma</taxon>
    </lineage>
</organism>
<dbReference type="AlphaFoldDB" id="G3MS77"/>
<keyword evidence="5" id="KW-0458">Lysosome</keyword>
<evidence type="ECO:0000313" key="6">
    <source>
        <dbReference type="EMBL" id="AEO36345.1"/>
    </source>
</evidence>
<dbReference type="PANTHER" id="PTHR31397">
    <property type="entry name" value="BLOC-1-RELATED COMPLEX SUBUNIT 7 BORSC7"/>
    <property type="match status" value="1"/>
</dbReference>
<evidence type="ECO:0000256" key="1">
    <source>
        <dbReference type="ARBA" id="ARBA00004656"/>
    </source>
</evidence>
<dbReference type="Pfam" id="PF16088">
    <property type="entry name" value="BORCS7"/>
    <property type="match status" value="1"/>
</dbReference>
<keyword evidence="4" id="KW-0472">Membrane</keyword>
<name>G3MS77_AMBMU</name>
<accession>G3MS77</accession>
<dbReference type="PANTHER" id="PTHR31397:SF1">
    <property type="entry name" value="BLOC-1-RELATED COMPLEX SUBUNIT 7"/>
    <property type="match status" value="1"/>
</dbReference>
<evidence type="ECO:0000256" key="5">
    <source>
        <dbReference type="ARBA" id="ARBA00023228"/>
    </source>
</evidence>
<sequence>MTSSVSCARGLFVESKERLCDRIQVNVNSVGSLARQLVKGSRSGETLMHTARNFALQEHALHNSDMNLCKMQSLVTNLQLQADAILKCALRFEARSGCLRTRSYKKKFNNGDDTCAICGNSSETINHIILECNGIHLEVDAGAITVPEALGFRDTVKNI</sequence>
<proteinExistence type="evidence at transcript level"/>
<comment type="similarity">
    <text evidence="2">Belongs to the BORCS7 family.</text>
</comment>
<comment type="subcellular location">
    <subcellularLocation>
        <location evidence="1">Lysosome membrane</location>
    </subcellularLocation>
</comment>
<reference evidence="6" key="1">
    <citation type="journal article" date="2011" name="PLoS ONE">
        <title>A deep insight into the sialotranscriptome of the gulf coast tick, Amblyomma maculatum.</title>
        <authorList>
            <person name="Karim S."/>
            <person name="Singh P."/>
            <person name="Ribeiro J.M."/>
        </authorList>
    </citation>
    <scope>NUCLEOTIDE SEQUENCE</scope>
    <source>
        <tissue evidence="6">Salivary gland</tissue>
    </source>
</reference>
<evidence type="ECO:0000256" key="3">
    <source>
        <dbReference type="ARBA" id="ARBA00022295"/>
    </source>
</evidence>
<evidence type="ECO:0000256" key="4">
    <source>
        <dbReference type="ARBA" id="ARBA00023136"/>
    </source>
</evidence>
<protein>
    <recommendedName>
        <fullName evidence="3">BLOC-1-related complex subunit 7</fullName>
    </recommendedName>
</protein>